<organism evidence="3 4">
    <name type="scientific">Saprolegnia parasitica (strain CBS 223.65)</name>
    <dbReference type="NCBI Taxonomy" id="695850"/>
    <lineage>
        <taxon>Eukaryota</taxon>
        <taxon>Sar</taxon>
        <taxon>Stramenopiles</taxon>
        <taxon>Oomycota</taxon>
        <taxon>Saprolegniomycetes</taxon>
        <taxon>Saprolegniales</taxon>
        <taxon>Saprolegniaceae</taxon>
        <taxon>Saprolegnia</taxon>
    </lineage>
</organism>
<dbReference type="Proteomes" id="UP000030745">
    <property type="component" value="Unassembled WGS sequence"/>
</dbReference>
<dbReference type="RefSeq" id="XP_012203173.1">
    <property type="nucleotide sequence ID" value="XM_012347783.1"/>
</dbReference>
<dbReference type="KEGG" id="spar:SPRG_08542"/>
<feature type="compositionally biased region" description="Pro residues" evidence="2">
    <location>
        <begin position="58"/>
        <end position="73"/>
    </location>
</feature>
<dbReference type="VEuPathDB" id="FungiDB:SPRG_08542"/>
<keyword evidence="4" id="KW-1185">Reference proteome</keyword>
<name>A0A067CAL6_SAPPC</name>
<feature type="coiled-coil region" evidence="1">
    <location>
        <begin position="459"/>
        <end position="486"/>
    </location>
</feature>
<dbReference type="OrthoDB" id="74799at2759"/>
<evidence type="ECO:0000256" key="2">
    <source>
        <dbReference type="SAM" id="MobiDB-lite"/>
    </source>
</evidence>
<reference evidence="3 4" key="1">
    <citation type="journal article" date="2013" name="PLoS Genet.">
        <title>Distinctive expansion of potential virulence genes in the genome of the oomycete fish pathogen Saprolegnia parasitica.</title>
        <authorList>
            <person name="Jiang R.H."/>
            <person name="de Bruijn I."/>
            <person name="Haas B.J."/>
            <person name="Belmonte R."/>
            <person name="Lobach L."/>
            <person name="Christie J."/>
            <person name="van den Ackerveken G."/>
            <person name="Bottin A."/>
            <person name="Bulone V."/>
            <person name="Diaz-Moreno S.M."/>
            <person name="Dumas B."/>
            <person name="Fan L."/>
            <person name="Gaulin E."/>
            <person name="Govers F."/>
            <person name="Grenville-Briggs L.J."/>
            <person name="Horner N.R."/>
            <person name="Levin J.Z."/>
            <person name="Mammella M."/>
            <person name="Meijer H.J."/>
            <person name="Morris P."/>
            <person name="Nusbaum C."/>
            <person name="Oome S."/>
            <person name="Phillips A.J."/>
            <person name="van Rooyen D."/>
            <person name="Rzeszutek E."/>
            <person name="Saraiva M."/>
            <person name="Secombes C.J."/>
            <person name="Seidl M.F."/>
            <person name="Snel B."/>
            <person name="Stassen J.H."/>
            <person name="Sykes S."/>
            <person name="Tripathy S."/>
            <person name="van den Berg H."/>
            <person name="Vega-Arreguin J.C."/>
            <person name="Wawra S."/>
            <person name="Young S.K."/>
            <person name="Zeng Q."/>
            <person name="Dieguez-Uribeondo J."/>
            <person name="Russ C."/>
            <person name="Tyler B.M."/>
            <person name="van West P."/>
        </authorList>
    </citation>
    <scope>NUCLEOTIDE SEQUENCE [LARGE SCALE GENOMIC DNA]</scope>
    <source>
        <strain evidence="3 4">CBS 223.65</strain>
    </source>
</reference>
<feature type="region of interest" description="Disordered" evidence="2">
    <location>
        <begin position="1"/>
        <end position="137"/>
    </location>
</feature>
<keyword evidence="1" id="KW-0175">Coiled coil</keyword>
<evidence type="ECO:0000313" key="3">
    <source>
        <dbReference type="EMBL" id="KDO26180.1"/>
    </source>
</evidence>
<feature type="coiled-coil region" evidence="1">
    <location>
        <begin position="536"/>
        <end position="588"/>
    </location>
</feature>
<proteinExistence type="predicted"/>
<dbReference type="EMBL" id="KK583226">
    <property type="protein sequence ID" value="KDO26180.1"/>
    <property type="molecule type" value="Genomic_DNA"/>
</dbReference>
<dbReference type="AlphaFoldDB" id="A0A067CAL6"/>
<feature type="coiled-coil region" evidence="1">
    <location>
        <begin position="380"/>
        <end position="429"/>
    </location>
</feature>
<evidence type="ECO:0000256" key="1">
    <source>
        <dbReference type="SAM" id="Coils"/>
    </source>
</evidence>
<sequence length="698" mass="80235">MPFRASSCKRAMDSDEEAEEIASDDGDFSVQDRDDDAYSVEFEDDFETPSPPKAKAKAPPPRAPPVKAPPPPKSETSEYDNDYDDDFENDDAKSEAAKSDAYGDASFENDSRASSPRHHVNLSVPTRPPSPTHASPDPVLLLKQQAAQQSPGKLRILERIDEAPPAVTNTSASNKYIRQLEAQLLDENEALKHEHAMALRAASELKNELRFTQQRHLDEKRLRQEKFQLKKKRADERRLQHELLLQTTKNALTDLELKYVTLEASFVAKVAECEALHAKLEVTERDRRTLEERQLQLSEMYQNCLGDLHSGNAKLEAAVDARQATQQKYEQALLDHRVAIQVVEQRCAIQLQCMQETLQKTLNERDVEKVALPENHRLIVEAQRERFEKLEAAVLQEKKDLEAAFRRERERYEKSLAMANELRIQAEERADTRIRDEAMKIYRERDAIDEQRRQLLSSLAIQNARLDDERGKLEALRTQLEEKRLKLVHDELHVEALAKSNNTRLLELTRDEDVINRRKRELLDLSATTLEKSKNYSQVVRELDEKKVLLEELKIKYDQLVASTKQRTTDADQKREALEREKAALDRSAYQLHQDKLQLAKQRLEARQMLDGTRKLDGLLRQQAALSYQPHVMYASPPPPAYYAQRPQMAPAPFFIPQHTDMPKLAQFLATWDEFNTRPGFEKSPDVVFDASSSNQAL</sequence>
<dbReference type="GeneID" id="24130757"/>
<evidence type="ECO:0000313" key="4">
    <source>
        <dbReference type="Proteomes" id="UP000030745"/>
    </source>
</evidence>
<gene>
    <name evidence="3" type="ORF">SPRG_08542</name>
</gene>
<dbReference type="OMA" id="ELKGMHR"/>
<feature type="compositionally biased region" description="Acidic residues" evidence="2">
    <location>
        <begin position="77"/>
        <end position="89"/>
    </location>
</feature>
<feature type="coiled-coil region" evidence="1">
    <location>
        <begin position="245"/>
        <end position="293"/>
    </location>
</feature>
<protein>
    <submittedName>
        <fullName evidence="3">Uncharacterized protein</fullName>
    </submittedName>
</protein>
<feature type="compositionally biased region" description="Acidic residues" evidence="2">
    <location>
        <begin position="14"/>
        <end position="47"/>
    </location>
</feature>
<accession>A0A067CAL6</accession>